<proteinExistence type="inferred from homology"/>
<dbReference type="Pfam" id="PF02653">
    <property type="entry name" value="BPD_transp_2"/>
    <property type="match status" value="1"/>
</dbReference>
<dbReference type="CDD" id="cd03215">
    <property type="entry name" value="ABC_Carb_Monos_II"/>
    <property type="match status" value="1"/>
</dbReference>
<dbReference type="SUPFAM" id="SSF52540">
    <property type="entry name" value="P-loop containing nucleoside triphosphate hydrolases"/>
    <property type="match status" value="2"/>
</dbReference>
<dbReference type="PANTHER" id="PTHR43790:SF3">
    <property type="entry name" value="D-ALLOSE IMPORT ATP-BINDING PROTEIN ALSA-RELATED"/>
    <property type="match status" value="1"/>
</dbReference>
<feature type="transmembrane region" description="Helical" evidence="13">
    <location>
        <begin position="808"/>
        <end position="828"/>
    </location>
</feature>
<keyword evidence="16" id="KW-1185">Reference proteome</keyword>
<evidence type="ECO:0000256" key="8">
    <source>
        <dbReference type="ARBA" id="ARBA00022741"/>
    </source>
</evidence>
<dbReference type="Proteomes" id="UP001165667">
    <property type="component" value="Unassembled WGS sequence"/>
</dbReference>
<keyword evidence="8" id="KW-0547">Nucleotide-binding</keyword>
<dbReference type="Pfam" id="PF00005">
    <property type="entry name" value="ABC_tran"/>
    <property type="match status" value="2"/>
</dbReference>
<dbReference type="PROSITE" id="PS00211">
    <property type="entry name" value="ABC_TRANSPORTER_1"/>
    <property type="match status" value="1"/>
</dbReference>
<dbReference type="GO" id="GO:0005886">
    <property type="term" value="C:plasma membrane"/>
    <property type="evidence" value="ECO:0007669"/>
    <property type="project" value="UniProtKB-SubCell"/>
</dbReference>
<evidence type="ECO:0000256" key="13">
    <source>
        <dbReference type="SAM" id="Phobius"/>
    </source>
</evidence>
<dbReference type="GO" id="GO:0022857">
    <property type="term" value="F:transmembrane transporter activity"/>
    <property type="evidence" value="ECO:0007669"/>
    <property type="project" value="InterPro"/>
</dbReference>
<feature type="transmembrane region" description="Helical" evidence="13">
    <location>
        <begin position="607"/>
        <end position="624"/>
    </location>
</feature>
<dbReference type="CDD" id="cd06579">
    <property type="entry name" value="TM_PBP1_transp_AraH_like"/>
    <property type="match status" value="1"/>
</dbReference>
<dbReference type="InterPro" id="IPR003593">
    <property type="entry name" value="AAA+_ATPase"/>
</dbReference>
<dbReference type="EMBL" id="JAMOIM010000019">
    <property type="protein sequence ID" value="MCW6510925.1"/>
    <property type="molecule type" value="Genomic_DNA"/>
</dbReference>
<dbReference type="InterPro" id="IPR003439">
    <property type="entry name" value="ABC_transporter-like_ATP-bd"/>
</dbReference>
<comment type="subcellular location">
    <subcellularLocation>
        <location evidence="1">Cell membrane</location>
        <topology evidence="1">Multi-pass membrane protein</topology>
    </subcellularLocation>
</comment>
<keyword evidence="9 15" id="KW-0067">ATP-binding</keyword>
<dbReference type="GO" id="GO:0005524">
    <property type="term" value="F:ATP binding"/>
    <property type="evidence" value="ECO:0007669"/>
    <property type="project" value="UniProtKB-KW"/>
</dbReference>
<dbReference type="InterPro" id="IPR050107">
    <property type="entry name" value="ABC_carbohydrate_import_ATPase"/>
</dbReference>
<organism evidence="15 16">
    <name type="scientific">Lichenifustis flavocetrariae</name>
    <dbReference type="NCBI Taxonomy" id="2949735"/>
    <lineage>
        <taxon>Bacteria</taxon>
        <taxon>Pseudomonadati</taxon>
        <taxon>Pseudomonadota</taxon>
        <taxon>Alphaproteobacteria</taxon>
        <taxon>Hyphomicrobiales</taxon>
        <taxon>Lichenihabitantaceae</taxon>
        <taxon>Lichenifustis</taxon>
    </lineage>
</organism>
<keyword evidence="5" id="KW-0762">Sugar transport</keyword>
<dbReference type="InterPro" id="IPR027417">
    <property type="entry name" value="P-loop_NTPase"/>
</dbReference>
<protein>
    <submittedName>
        <fullName evidence="15">ATP-binding cassette domain-containing protein</fullName>
    </submittedName>
</protein>
<dbReference type="GO" id="GO:0016887">
    <property type="term" value="F:ATP hydrolysis activity"/>
    <property type="evidence" value="ECO:0007669"/>
    <property type="project" value="InterPro"/>
</dbReference>
<gene>
    <name evidence="15" type="ORF">M8523_23245</name>
</gene>
<evidence type="ECO:0000259" key="14">
    <source>
        <dbReference type="PROSITE" id="PS50893"/>
    </source>
</evidence>
<feature type="transmembrane region" description="Helical" evidence="13">
    <location>
        <begin position="753"/>
        <end position="771"/>
    </location>
</feature>
<keyword evidence="6 13" id="KW-0812">Transmembrane</keyword>
<feature type="transmembrane region" description="Helical" evidence="13">
    <location>
        <begin position="702"/>
        <end position="723"/>
    </location>
</feature>
<evidence type="ECO:0000256" key="11">
    <source>
        <dbReference type="ARBA" id="ARBA00022989"/>
    </source>
</evidence>
<evidence type="ECO:0000256" key="12">
    <source>
        <dbReference type="ARBA" id="ARBA00023136"/>
    </source>
</evidence>
<keyword evidence="10" id="KW-1278">Translocase</keyword>
<evidence type="ECO:0000256" key="2">
    <source>
        <dbReference type="ARBA" id="ARBA00005417"/>
    </source>
</evidence>
<keyword evidence="11 13" id="KW-1133">Transmembrane helix</keyword>
<keyword evidence="4" id="KW-1003">Cell membrane</keyword>
<feature type="transmembrane region" description="Helical" evidence="13">
    <location>
        <begin position="834"/>
        <end position="854"/>
    </location>
</feature>
<keyword evidence="7" id="KW-0677">Repeat</keyword>
<dbReference type="SMART" id="SM00382">
    <property type="entry name" value="AAA"/>
    <property type="match status" value="2"/>
</dbReference>
<keyword evidence="3" id="KW-0813">Transport</keyword>
<dbReference type="CDD" id="cd03216">
    <property type="entry name" value="ABC_Carb_Monos_I"/>
    <property type="match status" value="1"/>
</dbReference>
<evidence type="ECO:0000256" key="10">
    <source>
        <dbReference type="ARBA" id="ARBA00022967"/>
    </source>
</evidence>
<dbReference type="AlphaFoldDB" id="A0AA42CPZ1"/>
<feature type="transmembrane region" description="Helical" evidence="13">
    <location>
        <begin position="783"/>
        <end position="801"/>
    </location>
</feature>
<dbReference type="Gene3D" id="3.40.50.300">
    <property type="entry name" value="P-loop containing nucleotide triphosphate hydrolases"/>
    <property type="match status" value="2"/>
</dbReference>
<reference evidence="15" key="1">
    <citation type="submission" date="2022-05" db="EMBL/GenBank/DDBJ databases">
        <authorList>
            <person name="Pankratov T."/>
        </authorList>
    </citation>
    <scope>NUCLEOTIDE SEQUENCE</scope>
    <source>
        <strain evidence="15">BP6-180914</strain>
    </source>
</reference>
<feature type="transmembrane region" description="Helical" evidence="13">
    <location>
        <begin position="548"/>
        <end position="569"/>
    </location>
</feature>
<evidence type="ECO:0000256" key="4">
    <source>
        <dbReference type="ARBA" id="ARBA00022475"/>
    </source>
</evidence>
<feature type="domain" description="ABC transporter" evidence="14">
    <location>
        <begin position="25"/>
        <end position="261"/>
    </location>
</feature>
<evidence type="ECO:0000256" key="7">
    <source>
        <dbReference type="ARBA" id="ARBA00022737"/>
    </source>
</evidence>
<dbReference type="InterPro" id="IPR017871">
    <property type="entry name" value="ABC_transporter-like_CS"/>
</dbReference>
<dbReference type="RefSeq" id="WP_282587298.1">
    <property type="nucleotide sequence ID" value="NZ_JAMOIM010000019.1"/>
</dbReference>
<evidence type="ECO:0000313" key="15">
    <source>
        <dbReference type="EMBL" id="MCW6510925.1"/>
    </source>
</evidence>
<evidence type="ECO:0000256" key="9">
    <source>
        <dbReference type="ARBA" id="ARBA00022840"/>
    </source>
</evidence>
<comment type="similarity">
    <text evidence="2">Belongs to the ABC transporter superfamily.</text>
</comment>
<name>A0AA42CPZ1_9HYPH</name>
<evidence type="ECO:0000256" key="3">
    <source>
        <dbReference type="ARBA" id="ARBA00022448"/>
    </source>
</evidence>
<dbReference type="InterPro" id="IPR001851">
    <property type="entry name" value="ABC_transp_permease"/>
</dbReference>
<sequence>MAVTAAATSAGASEARATSSGRVVASVDHATKAFGGVLAVSDVSFELRAGEVLALLGENGAGKSTCVKMLAGVHRPDTGHVVIDGTPVVLRSPLDALHSGIAVMHQHPGLFADLPVAENVFMGHAPRDRFGNLDRAQIHDRAADLLKIVGLRCAPDQVLGGLRSSEQQLVEIARALSVNARVLIMDEPTAALSRGEVERLFGVINDLRAQNVAMMFVGHRMEEIYRVADRITVLRDGRLIGTYPTREVPSERAVQLMVGRELANLYPKSHAEAGAGRIAVEGLTRTGVFEDVSFTLRAGEIVGFGGLVGSGRTEVARVLFGIDQPNAGTIRLDGKPVSFAGPTQAMAAGIAYVSEDRLGQSLIMDFAIRDNASLAVIDKAAPIGLISRAREMALVKPHLDRLTLKFNSYEQPVRTLSGGNQQKVVLSKWLATEPRVLILDEPTQGIDVRSKAEVHAMIADLAKQGIAILLISSEMPELLGMCDRIVVFREGRVTAELPRAEATQEAVLTAATDSAPPLTSVPQPDASEATARAAFPDAKPNAAGPARFLGRELGLVAAVIAVLIPVSIINPRVFSPSNITALSMDAALLMIVAAGQMLVLLTRNIDLSIASVIGLAAYISADALHLHPGIGVPGALGIACLVGLACGLLNGAIVTFGGVPAIVVTLGTLALYRGLCSVLTGGKQISADDVPPAWLDLTNAKLFGIPGIVIIAAIVMLVVGFVLRRRPAGRDLFAVGSNPDGARLIGIPARRRIMTAFAFSGLLAGFDGALWASRYATVDARVALGYELTVIAAVVVGGVAIRGGAGSVVGVVLGAVTLLIIKNGLILVRVDPLWLDGIYGLVIVAAITIDAVVARRTARQRQIRRAL</sequence>
<keyword evidence="12 13" id="KW-0472">Membrane</keyword>
<evidence type="ECO:0000313" key="16">
    <source>
        <dbReference type="Proteomes" id="UP001165667"/>
    </source>
</evidence>
<evidence type="ECO:0000256" key="6">
    <source>
        <dbReference type="ARBA" id="ARBA00022692"/>
    </source>
</evidence>
<evidence type="ECO:0000256" key="1">
    <source>
        <dbReference type="ARBA" id="ARBA00004651"/>
    </source>
</evidence>
<evidence type="ECO:0000256" key="5">
    <source>
        <dbReference type="ARBA" id="ARBA00022597"/>
    </source>
</evidence>
<accession>A0AA42CPZ1</accession>
<feature type="transmembrane region" description="Helical" evidence="13">
    <location>
        <begin position="636"/>
        <end position="663"/>
    </location>
</feature>
<feature type="domain" description="ABC transporter" evidence="14">
    <location>
        <begin position="260"/>
        <end position="515"/>
    </location>
</feature>
<dbReference type="PANTHER" id="PTHR43790">
    <property type="entry name" value="CARBOHYDRATE TRANSPORT ATP-BINDING PROTEIN MG119-RELATED"/>
    <property type="match status" value="1"/>
</dbReference>
<comment type="caution">
    <text evidence="15">The sequence shown here is derived from an EMBL/GenBank/DDBJ whole genome shotgun (WGS) entry which is preliminary data.</text>
</comment>
<dbReference type="PROSITE" id="PS50893">
    <property type="entry name" value="ABC_TRANSPORTER_2"/>
    <property type="match status" value="2"/>
</dbReference>